<dbReference type="AlphaFoldDB" id="L0DXY1"/>
<dbReference type="GO" id="GO:0016787">
    <property type="term" value="F:hydrolase activity"/>
    <property type="evidence" value="ECO:0007669"/>
    <property type="project" value="UniProtKB-KW"/>
</dbReference>
<keyword evidence="6" id="KW-1185">Reference proteome</keyword>
<dbReference type="PROSITE" id="PS51462">
    <property type="entry name" value="NUDIX"/>
    <property type="match status" value="1"/>
</dbReference>
<evidence type="ECO:0000313" key="5">
    <source>
        <dbReference type="EMBL" id="AGA33241.1"/>
    </source>
</evidence>
<evidence type="ECO:0000256" key="1">
    <source>
        <dbReference type="ARBA" id="ARBA00001946"/>
    </source>
</evidence>
<name>L0DXY1_THIND</name>
<dbReference type="STRING" id="1255043.TVNIR_1575"/>
<dbReference type="PANTHER" id="PTHR43046:SF12">
    <property type="entry name" value="GDP-MANNOSE MANNOSYL HYDROLASE"/>
    <property type="match status" value="1"/>
</dbReference>
<dbReference type="Proteomes" id="UP000010809">
    <property type="component" value="Chromosome"/>
</dbReference>
<dbReference type="SUPFAM" id="SSF55811">
    <property type="entry name" value="Nudix"/>
    <property type="match status" value="1"/>
</dbReference>
<dbReference type="Gene3D" id="3.90.79.10">
    <property type="entry name" value="Nucleoside Triphosphate Pyrophosphohydrolase"/>
    <property type="match status" value="1"/>
</dbReference>
<protein>
    <submittedName>
        <fullName evidence="5">Nudix-like NDP and NTP phosphohydrolase YmfB</fullName>
    </submittedName>
</protein>
<evidence type="ECO:0000256" key="2">
    <source>
        <dbReference type="ARBA" id="ARBA00022801"/>
    </source>
</evidence>
<sequence length="150" mass="16518">MTERLRCHVTVAAVIADAGRFLFVEEADGGRNVLNQPAGHLEEGEDLRTAVIREVREETGLDFLPEAWLGCDLLALPTGAVTLRVAFTGRTGPLPDTAARDPAILATHWLTPDQVREWPLRSPLVQRSLERFTQGVRLPLDTVGTLFRAP</sequence>
<feature type="domain" description="Nudix hydrolase" evidence="4">
    <location>
        <begin position="6"/>
        <end position="133"/>
    </location>
</feature>
<dbReference type="InterPro" id="IPR000086">
    <property type="entry name" value="NUDIX_hydrolase_dom"/>
</dbReference>
<dbReference type="InterPro" id="IPR020084">
    <property type="entry name" value="NUDIX_hydrolase_CS"/>
</dbReference>
<reference evidence="5" key="1">
    <citation type="submission" date="2015-12" db="EMBL/GenBank/DDBJ databases">
        <authorList>
            <person name="Tikhonova T.V."/>
            <person name="Pavlov A.R."/>
            <person name="Beletsky A.V."/>
            <person name="Mardanov A.V."/>
            <person name="Sorokin D.Y."/>
            <person name="Ravin N.V."/>
            <person name="Popov V.O."/>
        </authorList>
    </citation>
    <scope>NUCLEOTIDE SEQUENCE</scope>
    <source>
        <strain evidence="5">DSM 14787</strain>
    </source>
</reference>
<evidence type="ECO:0000259" key="4">
    <source>
        <dbReference type="PROSITE" id="PS51462"/>
    </source>
</evidence>
<evidence type="ECO:0000256" key="3">
    <source>
        <dbReference type="ARBA" id="ARBA00022842"/>
    </source>
</evidence>
<dbReference type="HOGENOM" id="CLU_037162_6_1_6"/>
<dbReference type="PANTHER" id="PTHR43046">
    <property type="entry name" value="GDP-MANNOSE MANNOSYL HYDROLASE"/>
    <property type="match status" value="1"/>
</dbReference>
<dbReference type="OrthoDB" id="8594221at2"/>
<keyword evidence="3" id="KW-0460">Magnesium</keyword>
<gene>
    <name evidence="5" type="primary">nudJ [H]</name>
    <name evidence="5" type="ordered locus">TVNIR_1575</name>
</gene>
<organism evidence="5 6">
    <name type="scientific">Thioalkalivibrio nitratireducens (strain DSM 14787 / UNIQEM 213 / ALEN2)</name>
    <dbReference type="NCBI Taxonomy" id="1255043"/>
    <lineage>
        <taxon>Bacteria</taxon>
        <taxon>Pseudomonadati</taxon>
        <taxon>Pseudomonadota</taxon>
        <taxon>Gammaproteobacteria</taxon>
        <taxon>Chromatiales</taxon>
        <taxon>Ectothiorhodospiraceae</taxon>
        <taxon>Thioalkalivibrio</taxon>
    </lineage>
</organism>
<dbReference type="KEGG" id="tni:TVNIR_1575"/>
<dbReference type="eggNOG" id="COG1051">
    <property type="taxonomic scope" value="Bacteria"/>
</dbReference>
<proteinExistence type="predicted"/>
<comment type="cofactor">
    <cofactor evidence="1">
        <name>Mg(2+)</name>
        <dbReference type="ChEBI" id="CHEBI:18420"/>
    </cofactor>
</comment>
<evidence type="ECO:0000313" key="6">
    <source>
        <dbReference type="Proteomes" id="UP000010809"/>
    </source>
</evidence>
<keyword evidence="2" id="KW-0378">Hydrolase</keyword>
<accession>L0DXY1</accession>
<dbReference type="EMBL" id="CP003989">
    <property type="protein sequence ID" value="AGA33241.1"/>
    <property type="molecule type" value="Genomic_DNA"/>
</dbReference>
<dbReference type="PATRIC" id="fig|1255043.3.peg.1595"/>
<dbReference type="Pfam" id="PF00293">
    <property type="entry name" value="NUDIX"/>
    <property type="match status" value="1"/>
</dbReference>
<dbReference type="InterPro" id="IPR015797">
    <property type="entry name" value="NUDIX_hydrolase-like_dom_sf"/>
</dbReference>
<dbReference type="PROSITE" id="PS00893">
    <property type="entry name" value="NUDIX_BOX"/>
    <property type="match status" value="1"/>
</dbReference>
<dbReference type="RefSeq" id="WP_015258372.1">
    <property type="nucleotide sequence ID" value="NC_019902.2"/>
</dbReference>